<protein>
    <submittedName>
        <fullName evidence="2">Broad specificity phosphatase PhoE</fullName>
    </submittedName>
    <submittedName>
        <fullName evidence="1">Phosphoglycerate mutase</fullName>
    </submittedName>
</protein>
<keyword evidence="3" id="KW-1185">Reference proteome</keyword>
<dbReference type="RefSeq" id="WP_035840209.1">
    <property type="nucleotide sequence ID" value="NZ_BNAB01000002.1"/>
</dbReference>
<evidence type="ECO:0000313" key="3">
    <source>
        <dbReference type="Proteomes" id="UP000199541"/>
    </source>
</evidence>
<name>A0AAN4UP15_9RHOB</name>
<dbReference type="InterPro" id="IPR029033">
    <property type="entry name" value="His_PPase_superfam"/>
</dbReference>
<comment type="caution">
    <text evidence="1">The sequence shown here is derived from an EMBL/GenBank/DDBJ whole genome shotgun (WGS) entry which is preliminary data.</text>
</comment>
<organism evidence="1 4">
    <name type="scientific">Allgaiera indica</name>
    <dbReference type="NCBI Taxonomy" id="765699"/>
    <lineage>
        <taxon>Bacteria</taxon>
        <taxon>Pseudomonadati</taxon>
        <taxon>Pseudomonadota</taxon>
        <taxon>Alphaproteobacteria</taxon>
        <taxon>Rhodobacterales</taxon>
        <taxon>Paracoccaceae</taxon>
        <taxon>Allgaiera</taxon>
    </lineage>
</organism>
<evidence type="ECO:0000313" key="1">
    <source>
        <dbReference type="EMBL" id="GHD99667.1"/>
    </source>
</evidence>
<dbReference type="AlphaFoldDB" id="A0AAN4UP15"/>
<reference evidence="1" key="1">
    <citation type="journal article" date="2014" name="Int. J. Syst. Evol. Microbiol.">
        <title>Complete genome sequence of Corynebacterium casei LMG S-19264T (=DSM 44701T), isolated from a smear-ripened cheese.</title>
        <authorList>
            <consortium name="US DOE Joint Genome Institute (JGI-PGF)"/>
            <person name="Walter F."/>
            <person name="Albersmeier A."/>
            <person name="Kalinowski J."/>
            <person name="Ruckert C."/>
        </authorList>
    </citation>
    <scope>NUCLEOTIDE SEQUENCE</scope>
    <source>
        <strain evidence="1">CGMCC 1.10859</strain>
    </source>
</reference>
<sequence length="196" mass="21180">MRRRVSYVSHPEVTIDPALPVPDWRLSPQGRARAAALGASGWCRGPVRLIASPERKAQETAALLAGVAAFETHPEMAEIDRSATGYVPRERHEALADALLARPDESAAGWETARAAQARILAAYRQIASWPGDTSAHLILVGHGGVGTLLWCALTGRPIARAEDQPGGGHVWAFDPGRGRAIHPWRRFEDLGPTRP</sequence>
<dbReference type="SUPFAM" id="SSF53254">
    <property type="entry name" value="Phosphoglycerate mutase-like"/>
    <property type="match status" value="1"/>
</dbReference>
<dbReference type="InterPro" id="IPR013078">
    <property type="entry name" value="His_Pase_superF_clade-1"/>
</dbReference>
<evidence type="ECO:0000313" key="2">
    <source>
        <dbReference type="EMBL" id="SDW20828.1"/>
    </source>
</evidence>
<proteinExistence type="predicted"/>
<reference evidence="1" key="3">
    <citation type="submission" date="2023-06" db="EMBL/GenBank/DDBJ databases">
        <authorList>
            <person name="Sun Q."/>
            <person name="Zhou Y."/>
        </authorList>
    </citation>
    <scope>NUCLEOTIDE SEQUENCE</scope>
    <source>
        <strain evidence="1">CGMCC 1.10859</strain>
    </source>
</reference>
<dbReference type="Proteomes" id="UP000634647">
    <property type="component" value="Unassembled WGS sequence"/>
</dbReference>
<reference evidence="2 3" key="2">
    <citation type="submission" date="2016-10" db="EMBL/GenBank/DDBJ databases">
        <authorList>
            <person name="Varghese N."/>
            <person name="Submissions S."/>
        </authorList>
    </citation>
    <scope>NUCLEOTIDE SEQUENCE [LARGE SCALE GENOMIC DNA]</scope>
    <source>
        <strain evidence="2 3">DSM 24802</strain>
    </source>
</reference>
<dbReference type="Gene3D" id="3.40.50.1240">
    <property type="entry name" value="Phosphoglycerate mutase-like"/>
    <property type="match status" value="1"/>
</dbReference>
<dbReference type="EMBL" id="FNOB01000002">
    <property type="protein sequence ID" value="SDW20828.1"/>
    <property type="molecule type" value="Genomic_DNA"/>
</dbReference>
<dbReference type="Proteomes" id="UP000199541">
    <property type="component" value="Unassembled WGS sequence"/>
</dbReference>
<evidence type="ECO:0000313" key="4">
    <source>
        <dbReference type="Proteomes" id="UP000634647"/>
    </source>
</evidence>
<accession>A0AAN4UP15</accession>
<gene>
    <name evidence="1" type="ORF">GCM10008024_07960</name>
    <name evidence="2" type="ORF">SAMN05444006_10280</name>
</gene>
<dbReference type="EMBL" id="BNAB01000002">
    <property type="protein sequence ID" value="GHD99667.1"/>
    <property type="molecule type" value="Genomic_DNA"/>
</dbReference>
<dbReference type="Pfam" id="PF00300">
    <property type="entry name" value="His_Phos_1"/>
    <property type="match status" value="1"/>
</dbReference>